<dbReference type="VEuPathDB" id="VectorBase:GPAI022105"/>
<reference evidence="3" key="1">
    <citation type="submission" date="2014-03" db="EMBL/GenBank/DDBJ databases">
        <authorList>
            <person name="Aksoy S."/>
            <person name="Warren W."/>
            <person name="Wilson R.K."/>
        </authorList>
    </citation>
    <scope>NUCLEOTIDE SEQUENCE [LARGE SCALE GENOMIC DNA]</scope>
    <source>
        <strain evidence="3">IAEA</strain>
    </source>
</reference>
<evidence type="ECO:0000313" key="2">
    <source>
        <dbReference type="EnsemblMetazoa" id="GPAI022105-PA"/>
    </source>
</evidence>
<name>A0A1A9ZQQ4_GLOPL</name>
<proteinExistence type="predicted"/>
<dbReference type="AlphaFoldDB" id="A0A1A9ZQQ4"/>
<evidence type="ECO:0000256" key="1">
    <source>
        <dbReference type="SAM" id="Phobius"/>
    </source>
</evidence>
<accession>A0A1A9ZQQ4</accession>
<feature type="transmembrane region" description="Helical" evidence="1">
    <location>
        <begin position="37"/>
        <end position="58"/>
    </location>
</feature>
<keyword evidence="3" id="KW-1185">Reference proteome</keyword>
<keyword evidence="1" id="KW-0472">Membrane</keyword>
<feature type="transmembrane region" description="Helical" evidence="1">
    <location>
        <begin position="6"/>
        <end position="25"/>
    </location>
</feature>
<keyword evidence="1" id="KW-0812">Transmembrane</keyword>
<dbReference type="Proteomes" id="UP000092445">
    <property type="component" value="Unassembled WGS sequence"/>
</dbReference>
<sequence length="146" mass="16241">MGILRFSLGGCTIVFVCGTCFKALLGRGGLPTILSDFSNLFAGYASEVLVLSALIGNLPRQFNCMPSMRSPGFKVSLLSELKDEVERERLKMSKKRSKEKFSHTTTVQVEMHRVYKRTLAEGRGAFNSPEFFTTPLRVIASAEVKR</sequence>
<protein>
    <submittedName>
        <fullName evidence="2">Uncharacterized protein</fullName>
    </submittedName>
</protein>
<organism evidence="2 3">
    <name type="scientific">Glossina pallidipes</name>
    <name type="common">Tsetse fly</name>
    <dbReference type="NCBI Taxonomy" id="7398"/>
    <lineage>
        <taxon>Eukaryota</taxon>
        <taxon>Metazoa</taxon>
        <taxon>Ecdysozoa</taxon>
        <taxon>Arthropoda</taxon>
        <taxon>Hexapoda</taxon>
        <taxon>Insecta</taxon>
        <taxon>Pterygota</taxon>
        <taxon>Neoptera</taxon>
        <taxon>Endopterygota</taxon>
        <taxon>Diptera</taxon>
        <taxon>Brachycera</taxon>
        <taxon>Muscomorpha</taxon>
        <taxon>Hippoboscoidea</taxon>
        <taxon>Glossinidae</taxon>
        <taxon>Glossina</taxon>
    </lineage>
</organism>
<reference evidence="2" key="2">
    <citation type="submission" date="2020-05" db="UniProtKB">
        <authorList>
            <consortium name="EnsemblMetazoa"/>
        </authorList>
    </citation>
    <scope>IDENTIFICATION</scope>
    <source>
        <strain evidence="2">IAEA</strain>
    </source>
</reference>
<dbReference type="EnsemblMetazoa" id="GPAI022105-RA">
    <property type="protein sequence ID" value="GPAI022105-PA"/>
    <property type="gene ID" value="GPAI022105"/>
</dbReference>
<keyword evidence="1" id="KW-1133">Transmembrane helix</keyword>
<evidence type="ECO:0000313" key="3">
    <source>
        <dbReference type="Proteomes" id="UP000092445"/>
    </source>
</evidence>